<dbReference type="Gene3D" id="3.90.850.10">
    <property type="entry name" value="Fumarylacetoacetase-like, C-terminal domain"/>
    <property type="match status" value="1"/>
</dbReference>
<dbReference type="Proteomes" id="UP000243719">
    <property type="component" value="Unassembled WGS sequence"/>
</dbReference>
<dbReference type="EMBL" id="FNLO01000002">
    <property type="protein sequence ID" value="SDV47336.1"/>
    <property type="molecule type" value="Genomic_DNA"/>
</dbReference>
<dbReference type="PANTHER" id="PTHR42796:SF4">
    <property type="entry name" value="FUMARYLACETOACETATE HYDROLASE DOMAIN-CONTAINING PROTEIN 2A"/>
    <property type="match status" value="1"/>
</dbReference>
<gene>
    <name evidence="6" type="ORF">SAMN05216551_102493</name>
</gene>
<reference evidence="7" key="1">
    <citation type="submission" date="2016-09" db="EMBL/GenBank/DDBJ databases">
        <authorList>
            <person name="Varghese N."/>
            <person name="Submissions S."/>
        </authorList>
    </citation>
    <scope>NUCLEOTIDE SEQUENCE [LARGE SCALE GENOMIC DNA]</scope>
    <source>
        <strain evidence="7">JS23</strain>
    </source>
</reference>
<organism evidence="6 7">
    <name type="scientific">Chitinasiproducens palmae</name>
    <dbReference type="NCBI Taxonomy" id="1770053"/>
    <lineage>
        <taxon>Bacteria</taxon>
        <taxon>Pseudomonadati</taxon>
        <taxon>Pseudomonadota</taxon>
        <taxon>Betaproteobacteria</taxon>
        <taxon>Burkholderiales</taxon>
        <taxon>Burkholderiaceae</taxon>
        <taxon>Chitinasiproducens</taxon>
    </lineage>
</organism>
<evidence type="ECO:0000256" key="3">
    <source>
        <dbReference type="ARBA" id="ARBA00022723"/>
    </source>
</evidence>
<accession>A0A1H2PLL9</accession>
<keyword evidence="3" id="KW-0479">Metal-binding</keyword>
<evidence type="ECO:0000259" key="5">
    <source>
        <dbReference type="Pfam" id="PF01557"/>
    </source>
</evidence>
<keyword evidence="7" id="KW-1185">Reference proteome</keyword>
<dbReference type="STRING" id="1770053.SAMN05216551_102493"/>
<dbReference type="OrthoDB" id="9805307at2"/>
<evidence type="ECO:0000256" key="1">
    <source>
        <dbReference type="ARBA" id="ARBA00001946"/>
    </source>
</evidence>
<dbReference type="GO" id="GO:0016787">
    <property type="term" value="F:hydrolase activity"/>
    <property type="evidence" value="ECO:0007669"/>
    <property type="project" value="UniProtKB-KW"/>
</dbReference>
<dbReference type="GO" id="GO:0046872">
    <property type="term" value="F:metal ion binding"/>
    <property type="evidence" value="ECO:0007669"/>
    <property type="project" value="UniProtKB-KW"/>
</dbReference>
<dbReference type="InterPro" id="IPR011234">
    <property type="entry name" value="Fumarylacetoacetase-like_C"/>
</dbReference>
<dbReference type="InterPro" id="IPR051121">
    <property type="entry name" value="FAH"/>
</dbReference>
<evidence type="ECO:0000256" key="2">
    <source>
        <dbReference type="ARBA" id="ARBA00010211"/>
    </source>
</evidence>
<dbReference type="GO" id="GO:0016853">
    <property type="term" value="F:isomerase activity"/>
    <property type="evidence" value="ECO:0007669"/>
    <property type="project" value="UniProtKB-ARBA"/>
</dbReference>
<name>A0A1H2PLL9_9BURK</name>
<feature type="domain" description="Fumarylacetoacetase-like C-terminal" evidence="5">
    <location>
        <begin position="72"/>
        <end position="278"/>
    </location>
</feature>
<dbReference type="FunFam" id="3.90.850.10:FF:000002">
    <property type="entry name" value="2-hydroxyhepta-2,4-diene-1,7-dioate isomerase"/>
    <property type="match status" value="1"/>
</dbReference>
<keyword evidence="4 6" id="KW-0378">Hydrolase</keyword>
<dbReference type="Pfam" id="PF01557">
    <property type="entry name" value="FAA_hydrolase"/>
    <property type="match status" value="1"/>
</dbReference>
<comment type="cofactor">
    <cofactor evidence="1">
        <name>Mg(2+)</name>
        <dbReference type="ChEBI" id="CHEBI:18420"/>
    </cofactor>
</comment>
<comment type="similarity">
    <text evidence="2">Belongs to the FAH family.</text>
</comment>
<proteinExistence type="inferred from homology"/>
<dbReference type="InterPro" id="IPR036663">
    <property type="entry name" value="Fumarylacetoacetase_C_sf"/>
</dbReference>
<evidence type="ECO:0000313" key="6">
    <source>
        <dbReference type="EMBL" id="SDV47336.1"/>
    </source>
</evidence>
<dbReference type="GO" id="GO:0019752">
    <property type="term" value="P:carboxylic acid metabolic process"/>
    <property type="evidence" value="ECO:0007669"/>
    <property type="project" value="UniProtKB-ARBA"/>
</dbReference>
<dbReference type="AlphaFoldDB" id="A0A1H2PLL9"/>
<dbReference type="SUPFAM" id="SSF56529">
    <property type="entry name" value="FAH"/>
    <property type="match status" value="1"/>
</dbReference>
<sequence>MRLVRWGSAGAERPGLVDSDGRVRSLVGVIDDWHGATLDAATLARIARIAPASLPLVDDDARIGPCVGAVGKIVCIGLNYTDHAEEAGMALPKEPILFLKATSAITGPFDAVRLPRGAEKGDWEVELGIVIGTRAHDVSEQAALQHVAGYCVINDVSERAFQLERGGQWDKGKSADTFAPLGPWLVTADEVRDPQALALWLDVGGKRYQDGNTRHMIFGVAAIVAYVSRFMSLQPGDVIATGTPAGVGMGQKPPVYLRGGQTMSAGIAGLGEQRTPVVTADMADEVADEVAHDAVRHAVDRR</sequence>
<dbReference type="PANTHER" id="PTHR42796">
    <property type="entry name" value="FUMARYLACETOACETATE HYDROLASE DOMAIN-CONTAINING PROTEIN 2A-RELATED"/>
    <property type="match status" value="1"/>
</dbReference>
<dbReference type="RefSeq" id="WP_091905852.1">
    <property type="nucleotide sequence ID" value="NZ_FNLO01000002.1"/>
</dbReference>
<evidence type="ECO:0000313" key="7">
    <source>
        <dbReference type="Proteomes" id="UP000243719"/>
    </source>
</evidence>
<evidence type="ECO:0000256" key="4">
    <source>
        <dbReference type="ARBA" id="ARBA00022801"/>
    </source>
</evidence>
<protein>
    <submittedName>
        <fullName evidence="6">2,4-diketo-3-deoxy-L-fuconate hydrolase</fullName>
    </submittedName>
</protein>